<accession>A0A8J7FHI3</accession>
<proteinExistence type="predicted"/>
<dbReference type="AlphaFoldDB" id="A0A8J7FHI3"/>
<dbReference type="InterPro" id="IPR036249">
    <property type="entry name" value="Thioredoxin-like_sf"/>
</dbReference>
<dbReference type="Gene3D" id="3.40.30.10">
    <property type="entry name" value="Glutaredoxin"/>
    <property type="match status" value="1"/>
</dbReference>
<comment type="caution">
    <text evidence="1">The sequence shown here is derived from an EMBL/GenBank/DDBJ whole genome shotgun (WGS) entry which is preliminary data.</text>
</comment>
<evidence type="ECO:0000313" key="2">
    <source>
        <dbReference type="Proteomes" id="UP000640333"/>
    </source>
</evidence>
<name>A0A8J7FHI3_9GAMM</name>
<gene>
    <name evidence="1" type="ORF">IOQ59_02760</name>
</gene>
<keyword evidence="2" id="KW-1185">Reference proteome</keyword>
<dbReference type="Pfam" id="PF05768">
    <property type="entry name" value="Glrx-like"/>
    <property type="match status" value="1"/>
</dbReference>
<dbReference type="Proteomes" id="UP000640333">
    <property type="component" value="Unassembled WGS sequence"/>
</dbReference>
<protein>
    <submittedName>
        <fullName evidence="1">Glutaredoxin family protein</fullName>
    </submittedName>
</protein>
<reference evidence="1" key="1">
    <citation type="submission" date="2020-10" db="EMBL/GenBank/DDBJ databases">
        <title>Bacterium isolated from coastal waters sediment.</title>
        <authorList>
            <person name="Chen R.-J."/>
            <person name="Lu D.-C."/>
            <person name="Zhu K.-L."/>
            <person name="Du Z.-J."/>
        </authorList>
    </citation>
    <scope>NUCLEOTIDE SEQUENCE</scope>
    <source>
        <strain evidence="1">N1Y112</strain>
    </source>
</reference>
<evidence type="ECO:0000313" key="1">
    <source>
        <dbReference type="EMBL" id="MBE9396178.1"/>
    </source>
</evidence>
<sequence>MSTLGCHLCDVAAEILIHHMDPARFVVDVVDIAEDDALMEKYAVRIPVLVDEVSGRELGWPFDQAQLGEFIAGLPADMGE</sequence>
<dbReference type="InterPro" id="IPR008554">
    <property type="entry name" value="Glutaredoxin-like"/>
</dbReference>
<dbReference type="SUPFAM" id="SSF52833">
    <property type="entry name" value="Thioredoxin-like"/>
    <property type="match status" value="1"/>
</dbReference>
<dbReference type="EMBL" id="JADEYS010000002">
    <property type="protein sequence ID" value="MBE9396178.1"/>
    <property type="molecule type" value="Genomic_DNA"/>
</dbReference>
<organism evidence="1 2">
    <name type="scientific">Pontibacterium sinense</name>
    <dbReference type="NCBI Taxonomy" id="2781979"/>
    <lineage>
        <taxon>Bacteria</taxon>
        <taxon>Pseudomonadati</taxon>
        <taxon>Pseudomonadota</taxon>
        <taxon>Gammaproteobacteria</taxon>
        <taxon>Oceanospirillales</taxon>
        <taxon>Oceanospirillaceae</taxon>
        <taxon>Pontibacterium</taxon>
    </lineage>
</organism>